<dbReference type="EMBL" id="CADCWJ010000288">
    <property type="protein sequence ID" value="CAA9556962.1"/>
    <property type="molecule type" value="Genomic_DNA"/>
</dbReference>
<protein>
    <submittedName>
        <fullName evidence="1">Uncharacterized protein</fullName>
    </submittedName>
</protein>
<sequence>MTQQPRFARDQDGCGLTFRDVLGTLDLDLVSPHFPGGTLYSALYDRDLMRLSDRGGASGIIGSRWADICAHALHHTPGLIAPLQPETTELVIDHVIRLDDIPAIASQASRLKLQNPDFLLIHEDPEGQHMLAADAKFSIDTAKSRQVSADVVTSLIAMGPAIGRLVPTLRPDANVRDGVFLSPDYSLTRRLLQTRRGLQRVTIADHEVCLIPVDAPGFLESLGHERLIGRLATRDNLPLDHLESLALTLFYLRVARALIGCWLDQTGPLLVYMDTPFVELEVVEENVDRDSLAALDAWRLVMRWNDMADQTRRQRAAIDHVTALPITGKDLRGRIDLAARAGGVEPPSTNRVRRLLGAWYRERYRERFGPLPPPVDDLDDLLSRLAVFGRTLRPALERKTDEVISDLVSASDLAADMVDADAVAAG</sequence>
<accession>A0A6J4UUM5</accession>
<evidence type="ECO:0000313" key="1">
    <source>
        <dbReference type="EMBL" id="CAA9556962.1"/>
    </source>
</evidence>
<gene>
    <name evidence="1" type="ORF">AVDCRST_MAG87-1271</name>
</gene>
<name>A0A6J4UUM5_9BACT</name>
<reference evidence="1" key="1">
    <citation type="submission" date="2020-02" db="EMBL/GenBank/DDBJ databases">
        <authorList>
            <person name="Meier V. D."/>
        </authorList>
    </citation>
    <scope>NUCLEOTIDE SEQUENCE</scope>
    <source>
        <strain evidence="1">AVDCRST_MAG87</strain>
    </source>
</reference>
<dbReference type="AlphaFoldDB" id="A0A6J4UUM5"/>
<proteinExistence type="predicted"/>
<organism evidence="1">
    <name type="scientific">uncultured Thermomicrobiales bacterium</name>
    <dbReference type="NCBI Taxonomy" id="1645740"/>
    <lineage>
        <taxon>Bacteria</taxon>
        <taxon>Pseudomonadati</taxon>
        <taxon>Thermomicrobiota</taxon>
        <taxon>Thermomicrobia</taxon>
        <taxon>Thermomicrobiales</taxon>
        <taxon>environmental samples</taxon>
    </lineage>
</organism>